<dbReference type="PANTHER" id="PTHR42829:SF2">
    <property type="entry name" value="NADH-UBIQUINONE OXIDOREDUCTASE CHAIN 5"/>
    <property type="match status" value="1"/>
</dbReference>
<evidence type="ECO:0000256" key="7">
    <source>
        <dbReference type="ARBA" id="ARBA00022989"/>
    </source>
</evidence>
<evidence type="ECO:0000313" key="14">
    <source>
        <dbReference type="EMBL" id="KAF5923778.1"/>
    </source>
</evidence>
<keyword evidence="5 12" id="KW-0812">Transmembrane</keyword>
<comment type="catalytic activity">
    <reaction evidence="11">
        <text>a ubiquinone + NADH + 5 H(+)(in) = a ubiquinol + NAD(+) + 4 H(+)(out)</text>
        <dbReference type="Rhea" id="RHEA:29091"/>
        <dbReference type="Rhea" id="RHEA-COMP:9565"/>
        <dbReference type="Rhea" id="RHEA-COMP:9566"/>
        <dbReference type="ChEBI" id="CHEBI:15378"/>
        <dbReference type="ChEBI" id="CHEBI:16389"/>
        <dbReference type="ChEBI" id="CHEBI:17976"/>
        <dbReference type="ChEBI" id="CHEBI:57540"/>
        <dbReference type="ChEBI" id="CHEBI:57945"/>
        <dbReference type="EC" id="7.1.1.2"/>
    </reaction>
</comment>
<dbReference type="PRINTS" id="PR01434">
    <property type="entry name" value="NADHDHGNASE5"/>
</dbReference>
<evidence type="ECO:0000256" key="1">
    <source>
        <dbReference type="ARBA" id="ARBA00004225"/>
    </source>
</evidence>
<keyword evidence="3" id="KW-0813">Transport</keyword>
<name>A0A7J7F7B6_DICBM</name>
<organism evidence="14 15">
    <name type="scientific">Diceros bicornis minor</name>
    <name type="common">South-central black rhinoceros</name>
    <dbReference type="NCBI Taxonomy" id="77932"/>
    <lineage>
        <taxon>Eukaryota</taxon>
        <taxon>Metazoa</taxon>
        <taxon>Chordata</taxon>
        <taxon>Craniata</taxon>
        <taxon>Vertebrata</taxon>
        <taxon>Euteleostomi</taxon>
        <taxon>Mammalia</taxon>
        <taxon>Eutheria</taxon>
        <taxon>Laurasiatheria</taxon>
        <taxon>Perissodactyla</taxon>
        <taxon>Rhinocerotidae</taxon>
        <taxon>Diceros</taxon>
    </lineage>
</organism>
<dbReference type="EMBL" id="JACDTQ010001135">
    <property type="protein sequence ID" value="KAF5923778.1"/>
    <property type="molecule type" value="Genomic_DNA"/>
</dbReference>
<sequence length="251" mass="27589">MRKCSHNPPPITPLLLSLNPKIILEPYGFLKLVKDRSYSLVLGTKKFVQLQVKVTNTFSSLVLISPLTLRLPMTATALKSHKNNTYPCYVKNTLSYALGVSLIPTITFIHSAIEGPTPVSALLHSSTIVVAGVFLLIRFHPLIENSKTIQTLTLCLGTITTLFIAICALTQNDIKKIIAFSTSSQLGLIIVMISINQPYLAFLHICTPAFLKAILFICSGSVIHNLNDEQDIRKIDGLFKAIPFTTTSLII</sequence>
<gene>
    <name evidence="14" type="ORF">HPG69_008141</name>
</gene>
<evidence type="ECO:0000256" key="2">
    <source>
        <dbReference type="ARBA" id="ARBA00012944"/>
    </source>
</evidence>
<dbReference type="GO" id="GO:0003954">
    <property type="term" value="F:NADH dehydrogenase activity"/>
    <property type="evidence" value="ECO:0007669"/>
    <property type="project" value="TreeGrafter"/>
</dbReference>
<dbReference type="Proteomes" id="UP000551758">
    <property type="component" value="Unassembled WGS sequence"/>
</dbReference>
<keyword evidence="9 12" id="KW-0472">Membrane</keyword>
<evidence type="ECO:0000256" key="3">
    <source>
        <dbReference type="ARBA" id="ARBA00022448"/>
    </source>
</evidence>
<keyword evidence="7 12" id="KW-1133">Transmembrane helix</keyword>
<dbReference type="GO" id="GO:0015990">
    <property type="term" value="P:electron transport coupled proton transport"/>
    <property type="evidence" value="ECO:0007669"/>
    <property type="project" value="TreeGrafter"/>
</dbReference>
<dbReference type="PANTHER" id="PTHR42829">
    <property type="entry name" value="NADH-UBIQUINONE OXIDOREDUCTASE CHAIN 5"/>
    <property type="match status" value="1"/>
</dbReference>
<evidence type="ECO:0000256" key="9">
    <source>
        <dbReference type="ARBA" id="ARBA00023136"/>
    </source>
</evidence>
<reference evidence="14 15" key="1">
    <citation type="journal article" date="2020" name="Mol. Biol. Evol.">
        <title>Interspecific Gene Flow and the Evolution of Specialization in Black and White Rhinoceros.</title>
        <authorList>
            <person name="Moodley Y."/>
            <person name="Westbury M.V."/>
            <person name="Russo I.M."/>
            <person name="Gopalakrishnan S."/>
            <person name="Rakotoarivelo A."/>
            <person name="Olsen R.A."/>
            <person name="Prost S."/>
            <person name="Tunstall T."/>
            <person name="Ryder O.A."/>
            <person name="Dalen L."/>
            <person name="Bruford M.W."/>
        </authorList>
    </citation>
    <scope>NUCLEOTIDE SEQUENCE [LARGE SCALE GENOMIC DNA]</scope>
    <source>
        <strain evidence="14">SBR-YM</strain>
        <tissue evidence="14">Skin</tissue>
    </source>
</reference>
<keyword evidence="6" id="KW-0249">Electron transport</keyword>
<dbReference type="EC" id="7.1.1.2" evidence="2"/>
<protein>
    <recommendedName>
        <fullName evidence="2">NADH:ubiquinone reductase (H(+)-translocating)</fullName>
        <ecNumber evidence="2">7.1.1.2</ecNumber>
    </recommendedName>
    <alternativeName>
        <fullName evidence="10">NADH dehydrogenase subunit 5</fullName>
    </alternativeName>
</protein>
<comment type="subcellular location">
    <subcellularLocation>
        <location evidence="1">Mitochondrion membrane</location>
        <topology evidence="1">Multi-pass membrane protein</topology>
    </subcellularLocation>
</comment>
<dbReference type="GO" id="GO:0042773">
    <property type="term" value="P:ATP synthesis coupled electron transport"/>
    <property type="evidence" value="ECO:0007669"/>
    <property type="project" value="InterPro"/>
</dbReference>
<evidence type="ECO:0000256" key="10">
    <source>
        <dbReference type="ARBA" id="ARBA00031027"/>
    </source>
</evidence>
<evidence type="ECO:0000256" key="4">
    <source>
        <dbReference type="ARBA" id="ARBA00022660"/>
    </source>
</evidence>
<feature type="transmembrane region" description="Helical" evidence="12">
    <location>
        <begin position="177"/>
        <end position="195"/>
    </location>
</feature>
<dbReference type="InterPro" id="IPR003945">
    <property type="entry name" value="NU5C-like"/>
</dbReference>
<dbReference type="InterPro" id="IPR001750">
    <property type="entry name" value="ND/Mrp_TM"/>
</dbReference>
<dbReference type="Pfam" id="PF00361">
    <property type="entry name" value="Proton_antipo_M"/>
    <property type="match status" value="1"/>
</dbReference>
<keyword evidence="15" id="KW-1185">Reference proteome</keyword>
<accession>A0A7J7F7B6</accession>
<evidence type="ECO:0000313" key="15">
    <source>
        <dbReference type="Proteomes" id="UP000551758"/>
    </source>
</evidence>
<keyword evidence="8" id="KW-0496">Mitochondrion</keyword>
<feature type="transmembrane region" description="Helical" evidence="12">
    <location>
        <begin position="149"/>
        <end position="170"/>
    </location>
</feature>
<keyword evidence="4" id="KW-0679">Respiratory chain</keyword>
<evidence type="ECO:0000256" key="12">
    <source>
        <dbReference type="SAM" id="Phobius"/>
    </source>
</evidence>
<evidence type="ECO:0000256" key="6">
    <source>
        <dbReference type="ARBA" id="ARBA00022982"/>
    </source>
</evidence>
<dbReference type="GO" id="GO:0031966">
    <property type="term" value="C:mitochondrial membrane"/>
    <property type="evidence" value="ECO:0007669"/>
    <property type="project" value="UniProtKB-SubCell"/>
</dbReference>
<evidence type="ECO:0000259" key="13">
    <source>
        <dbReference type="Pfam" id="PF00361"/>
    </source>
</evidence>
<evidence type="ECO:0000256" key="8">
    <source>
        <dbReference type="ARBA" id="ARBA00023128"/>
    </source>
</evidence>
<feature type="transmembrane region" description="Helical" evidence="12">
    <location>
        <begin position="201"/>
        <end position="223"/>
    </location>
</feature>
<comment type="caution">
    <text evidence="14">The sequence shown here is derived from an EMBL/GenBank/DDBJ whole genome shotgun (WGS) entry which is preliminary data.</text>
</comment>
<dbReference type="AlphaFoldDB" id="A0A7J7F7B6"/>
<feature type="domain" description="NADH:quinone oxidoreductase/Mrp antiporter transmembrane" evidence="13">
    <location>
        <begin position="94"/>
        <end position="250"/>
    </location>
</feature>
<feature type="transmembrane region" description="Helical" evidence="12">
    <location>
        <begin position="93"/>
        <end position="112"/>
    </location>
</feature>
<proteinExistence type="predicted"/>
<dbReference type="GO" id="GO:0008137">
    <property type="term" value="F:NADH dehydrogenase (ubiquinone) activity"/>
    <property type="evidence" value="ECO:0007669"/>
    <property type="project" value="UniProtKB-EC"/>
</dbReference>
<evidence type="ECO:0000256" key="5">
    <source>
        <dbReference type="ARBA" id="ARBA00022692"/>
    </source>
</evidence>
<evidence type="ECO:0000256" key="11">
    <source>
        <dbReference type="ARBA" id="ARBA00049551"/>
    </source>
</evidence>